<organism evidence="1 2">
    <name type="scientific">Nitrincola iocasae</name>
    <dbReference type="NCBI Taxonomy" id="2614693"/>
    <lineage>
        <taxon>Bacteria</taxon>
        <taxon>Pseudomonadati</taxon>
        <taxon>Pseudomonadota</taxon>
        <taxon>Gammaproteobacteria</taxon>
        <taxon>Oceanospirillales</taxon>
        <taxon>Oceanospirillaceae</taxon>
        <taxon>Nitrincola</taxon>
    </lineage>
</organism>
<gene>
    <name evidence="1" type="ORF">F5I99_17335</name>
</gene>
<dbReference type="SUPFAM" id="SSF53067">
    <property type="entry name" value="Actin-like ATPase domain"/>
    <property type="match status" value="1"/>
</dbReference>
<sequence>MISARTAYRTLFGSNTLLSWLNSLRNVKQTPDRAGLCISHDSISLVQANPASHTDAFSLTHSLQAATNSPEQALELLKNWVSELGLQHAGVILTLEQEAFELIQMDKPDVPDADLKAATHWKLQEYLEYPVTEAISDIFEVPEGRHGHSNQLFVAVARRSLLEKRIKLIRDAGLKPTYIDIAQLAMRNLIEGRLQTSDTVGIVHFHPNDSRLYICRNSQFYITRVINLGLNSLITDDEMQQLQLVDQFSLEVQRTMDYYDSHFGQSPVRQLHFVDRSGQLNWLPDAVTNMLGIKASRVDMPQNTNQQNLVQPDQAPLAWGGLIGRLNR</sequence>
<evidence type="ECO:0008006" key="3">
    <source>
        <dbReference type="Google" id="ProtNLM"/>
    </source>
</evidence>
<name>A0A5J6LIB8_9GAMM</name>
<keyword evidence="2" id="KW-1185">Reference proteome</keyword>
<dbReference type="InterPro" id="IPR043129">
    <property type="entry name" value="ATPase_NBD"/>
</dbReference>
<dbReference type="Gene3D" id="3.30.420.380">
    <property type="match status" value="1"/>
</dbReference>
<dbReference type="InterPro" id="IPR050696">
    <property type="entry name" value="FtsA/MreB"/>
</dbReference>
<protein>
    <recommendedName>
        <fullName evidence="3">MSHA biogenesis protein MshI</fullName>
    </recommendedName>
</protein>
<dbReference type="PANTHER" id="PTHR32432:SF3">
    <property type="entry name" value="ETHANOLAMINE UTILIZATION PROTEIN EUTJ"/>
    <property type="match status" value="1"/>
</dbReference>
<dbReference type="Proteomes" id="UP000325606">
    <property type="component" value="Chromosome"/>
</dbReference>
<dbReference type="PANTHER" id="PTHR32432">
    <property type="entry name" value="CELL DIVISION PROTEIN FTSA-RELATED"/>
    <property type="match status" value="1"/>
</dbReference>
<proteinExistence type="predicted"/>
<reference evidence="1 2" key="1">
    <citation type="submission" date="2019-09" db="EMBL/GenBank/DDBJ databases">
        <title>Nitrincola iocasae sp. nov., a bacterium isolated from the sediment collected at a cold seep field in South China Sea.</title>
        <authorList>
            <person name="Zhang H."/>
            <person name="Wang H."/>
            <person name="Li C."/>
        </authorList>
    </citation>
    <scope>NUCLEOTIDE SEQUENCE [LARGE SCALE GENOMIC DNA]</scope>
    <source>
        <strain evidence="1 2">KXZD1103</strain>
    </source>
</reference>
<accession>A0A5J6LIB8</accession>
<dbReference type="AlphaFoldDB" id="A0A5J6LIB8"/>
<evidence type="ECO:0000313" key="1">
    <source>
        <dbReference type="EMBL" id="QEW08113.1"/>
    </source>
</evidence>
<dbReference type="EMBL" id="CP044222">
    <property type="protein sequence ID" value="QEW08113.1"/>
    <property type="molecule type" value="Genomic_DNA"/>
</dbReference>
<evidence type="ECO:0000313" key="2">
    <source>
        <dbReference type="Proteomes" id="UP000325606"/>
    </source>
</evidence>
<dbReference type="KEGG" id="nik:F5I99_17335"/>